<evidence type="ECO:0000313" key="2">
    <source>
        <dbReference type="Proteomes" id="UP001223802"/>
    </source>
</evidence>
<proteinExistence type="predicted"/>
<dbReference type="RefSeq" id="WP_306762983.1">
    <property type="nucleotide sequence ID" value="NZ_CP118224.1"/>
</dbReference>
<sequence length="171" mass="18653">MLTNVPAGINSVARNVIINHPNTFNCEVYRRTVQRTGPEEGGMPTLGGMMVLTVEDEENIGWELVGLGFALSAEAFLPSSMVDRRDASYGGLDEFRFLVEPEHKLGDPGGFEVKKNDVIYLIVGQGDTAAKIAHEIVDVESTVNVPPFVPRFVTNRRADLDLMPGDPGIEP</sequence>
<dbReference type="KEGG" id="ope:PU634_05115"/>
<evidence type="ECO:0000313" key="1">
    <source>
        <dbReference type="EMBL" id="WMC11748.1"/>
    </source>
</evidence>
<reference evidence="1 2" key="1">
    <citation type="submission" date="2023-02" db="EMBL/GenBank/DDBJ databases">
        <title>Complete genome sequence of a novel bacterium Oceanimonas sp. NTOU-MSR1 isolated from marine coast sediment.</title>
        <authorList>
            <person name="Yang H.-T."/>
            <person name="Chen Y.-L."/>
            <person name="Ho Y.-N."/>
        </authorList>
    </citation>
    <scope>NUCLEOTIDE SEQUENCE [LARGE SCALE GENOMIC DNA]</scope>
    <source>
        <strain evidence="1 2">NTOU-MSR1</strain>
    </source>
</reference>
<accession>A0AA50KR58</accession>
<protein>
    <submittedName>
        <fullName evidence="1">Uncharacterized protein</fullName>
    </submittedName>
</protein>
<name>A0AA50KR58_9GAMM</name>
<gene>
    <name evidence="1" type="ORF">PU634_05115</name>
</gene>
<dbReference type="AlphaFoldDB" id="A0AA50KR58"/>
<dbReference type="Proteomes" id="UP001223802">
    <property type="component" value="Chromosome"/>
</dbReference>
<keyword evidence="2" id="KW-1185">Reference proteome</keyword>
<organism evidence="1 2">
    <name type="scientific">Oceanimonas pelagia</name>
    <dbReference type="NCBI Taxonomy" id="3028314"/>
    <lineage>
        <taxon>Bacteria</taxon>
        <taxon>Pseudomonadati</taxon>
        <taxon>Pseudomonadota</taxon>
        <taxon>Gammaproteobacteria</taxon>
        <taxon>Aeromonadales</taxon>
        <taxon>Aeromonadaceae</taxon>
        <taxon>Oceanimonas</taxon>
    </lineage>
</organism>
<dbReference type="EMBL" id="CP118224">
    <property type="protein sequence ID" value="WMC11748.1"/>
    <property type="molecule type" value="Genomic_DNA"/>
</dbReference>